<feature type="repeat" description="ANK" evidence="6">
    <location>
        <begin position="378"/>
        <end position="404"/>
    </location>
</feature>
<evidence type="ECO:0000256" key="2">
    <source>
        <dbReference type="ARBA" id="ARBA00022679"/>
    </source>
</evidence>
<reference evidence="12" key="1">
    <citation type="journal article" date="2016" name="Nat. Commun.">
        <title>The Gonium pectorale genome demonstrates co-option of cell cycle regulation during the evolution of multicellularity.</title>
        <authorList>
            <person name="Hanschen E.R."/>
            <person name="Marriage T.N."/>
            <person name="Ferris P.J."/>
            <person name="Hamaji T."/>
            <person name="Toyoda A."/>
            <person name="Fujiyama A."/>
            <person name="Neme R."/>
            <person name="Noguchi H."/>
            <person name="Minakuchi Y."/>
            <person name="Suzuki M."/>
            <person name="Kawai-Toyooka H."/>
            <person name="Smith D.R."/>
            <person name="Sparks H."/>
            <person name="Anderson J."/>
            <person name="Bakaric R."/>
            <person name="Luria V."/>
            <person name="Karger A."/>
            <person name="Kirschner M.W."/>
            <person name="Durand P.M."/>
            <person name="Michod R.E."/>
            <person name="Nozaki H."/>
            <person name="Olson B.J."/>
        </authorList>
    </citation>
    <scope>NUCLEOTIDE SEQUENCE [LARGE SCALE GENOMIC DNA]</scope>
    <source>
        <strain evidence="12">NIES-2863</strain>
    </source>
</reference>
<dbReference type="InterPro" id="IPR017441">
    <property type="entry name" value="Protein_kinase_ATP_BS"/>
</dbReference>
<comment type="caution">
    <text evidence="11">The sequence shown here is derived from an EMBL/GenBank/DDBJ whole genome shotgun (WGS) entry which is preliminary data.</text>
</comment>
<evidence type="ECO:0000256" key="3">
    <source>
        <dbReference type="ARBA" id="ARBA00022741"/>
    </source>
</evidence>
<evidence type="ECO:0000256" key="5">
    <source>
        <dbReference type="ARBA" id="ARBA00022840"/>
    </source>
</evidence>
<name>A0A150H3A5_GONPE</name>
<feature type="repeat" description="ANK" evidence="6">
    <location>
        <begin position="300"/>
        <end position="332"/>
    </location>
</feature>
<dbReference type="PROSITE" id="PS50011">
    <property type="entry name" value="PROTEIN_KINASE_DOM"/>
    <property type="match status" value="1"/>
</dbReference>
<keyword evidence="1" id="KW-0723">Serine/threonine-protein kinase</keyword>
<protein>
    <recommendedName>
        <fullName evidence="10">Protein kinase domain-containing protein</fullName>
    </recommendedName>
</protein>
<accession>A0A150H3A5</accession>
<dbReference type="Pfam" id="PF07714">
    <property type="entry name" value="PK_Tyr_Ser-Thr"/>
    <property type="match status" value="1"/>
</dbReference>
<dbReference type="GO" id="GO:0004674">
    <property type="term" value="F:protein serine/threonine kinase activity"/>
    <property type="evidence" value="ECO:0007669"/>
    <property type="project" value="UniProtKB-KW"/>
</dbReference>
<dbReference type="InterPro" id="IPR001245">
    <property type="entry name" value="Ser-Thr/Tyr_kinase_cat_dom"/>
</dbReference>
<proteinExistence type="predicted"/>
<dbReference type="InterPro" id="IPR008271">
    <property type="entry name" value="Ser/Thr_kinase_AS"/>
</dbReference>
<keyword evidence="12" id="KW-1185">Reference proteome</keyword>
<evidence type="ECO:0000256" key="9">
    <source>
        <dbReference type="SAM" id="MobiDB-lite"/>
    </source>
</evidence>
<feature type="region of interest" description="Disordered" evidence="9">
    <location>
        <begin position="1124"/>
        <end position="1143"/>
    </location>
</feature>
<evidence type="ECO:0000256" key="6">
    <source>
        <dbReference type="PROSITE-ProRule" id="PRU00023"/>
    </source>
</evidence>
<dbReference type="InterPro" id="IPR002110">
    <property type="entry name" value="Ankyrin_rpt"/>
</dbReference>
<dbReference type="PROSITE" id="PS50088">
    <property type="entry name" value="ANK_REPEAT"/>
    <property type="match status" value="3"/>
</dbReference>
<keyword evidence="4" id="KW-0418">Kinase</keyword>
<dbReference type="Pfam" id="PF00023">
    <property type="entry name" value="Ank"/>
    <property type="match status" value="1"/>
</dbReference>
<dbReference type="GO" id="GO:0005777">
    <property type="term" value="C:peroxisome"/>
    <property type="evidence" value="ECO:0007669"/>
    <property type="project" value="TreeGrafter"/>
</dbReference>
<dbReference type="SMART" id="SM00220">
    <property type="entry name" value="S_TKc"/>
    <property type="match status" value="1"/>
</dbReference>
<dbReference type="SUPFAM" id="SSF56112">
    <property type="entry name" value="Protein kinase-like (PK-like)"/>
    <property type="match status" value="1"/>
</dbReference>
<feature type="binding site" evidence="7">
    <location>
        <position position="464"/>
    </location>
    <ligand>
        <name>ATP</name>
        <dbReference type="ChEBI" id="CHEBI:30616"/>
    </ligand>
</feature>
<dbReference type="InterPro" id="IPR011009">
    <property type="entry name" value="Kinase-like_dom_sf"/>
</dbReference>
<dbReference type="STRING" id="33097.A0A150H3A5"/>
<dbReference type="Proteomes" id="UP000075714">
    <property type="component" value="Unassembled WGS sequence"/>
</dbReference>
<evidence type="ECO:0000256" key="7">
    <source>
        <dbReference type="PROSITE-ProRule" id="PRU10141"/>
    </source>
</evidence>
<organism evidence="11 12">
    <name type="scientific">Gonium pectorale</name>
    <name type="common">Green alga</name>
    <dbReference type="NCBI Taxonomy" id="33097"/>
    <lineage>
        <taxon>Eukaryota</taxon>
        <taxon>Viridiplantae</taxon>
        <taxon>Chlorophyta</taxon>
        <taxon>core chlorophytes</taxon>
        <taxon>Chlorophyceae</taxon>
        <taxon>CS clade</taxon>
        <taxon>Chlamydomonadales</taxon>
        <taxon>Volvocaceae</taxon>
        <taxon>Gonium</taxon>
    </lineage>
</organism>
<dbReference type="InterPro" id="IPR036770">
    <property type="entry name" value="Ankyrin_rpt-contain_sf"/>
</dbReference>
<keyword evidence="8" id="KW-0175">Coiled coil</keyword>
<evidence type="ECO:0000313" key="11">
    <source>
        <dbReference type="EMBL" id="KXZ56514.1"/>
    </source>
</evidence>
<dbReference type="PROSITE" id="PS00108">
    <property type="entry name" value="PROTEIN_KINASE_ST"/>
    <property type="match status" value="1"/>
</dbReference>
<feature type="region of interest" description="Disordered" evidence="9">
    <location>
        <begin position="1065"/>
        <end position="1094"/>
    </location>
</feature>
<gene>
    <name evidence="11" type="ORF">GPECTOR_1g461</name>
</gene>
<evidence type="ECO:0000259" key="10">
    <source>
        <dbReference type="PROSITE" id="PS50011"/>
    </source>
</evidence>
<evidence type="ECO:0000313" key="12">
    <source>
        <dbReference type="Proteomes" id="UP000075714"/>
    </source>
</evidence>
<dbReference type="Gene3D" id="3.30.200.20">
    <property type="entry name" value="Phosphorylase Kinase, domain 1"/>
    <property type="match status" value="1"/>
</dbReference>
<dbReference type="PROSITE" id="PS50297">
    <property type="entry name" value="ANK_REP_REGION"/>
    <property type="match status" value="2"/>
</dbReference>
<dbReference type="PANTHER" id="PTHR21623:SF2">
    <property type="entry name" value="COILED-COIL DOMAIN-CONTAINING PROTEIN 33"/>
    <property type="match status" value="1"/>
</dbReference>
<dbReference type="InterPro" id="IPR039889">
    <property type="entry name" value="CCD33"/>
</dbReference>
<dbReference type="PROSITE" id="PS00107">
    <property type="entry name" value="PROTEIN_KINASE_ATP"/>
    <property type="match status" value="1"/>
</dbReference>
<dbReference type="GO" id="GO:0005524">
    <property type="term" value="F:ATP binding"/>
    <property type="evidence" value="ECO:0007669"/>
    <property type="project" value="UniProtKB-UniRule"/>
</dbReference>
<dbReference type="Gene3D" id="1.10.510.10">
    <property type="entry name" value="Transferase(Phosphotransferase) domain 1"/>
    <property type="match status" value="1"/>
</dbReference>
<dbReference type="PANTHER" id="PTHR21623">
    <property type="entry name" value="SPERIOLIN-BINDING FACTOR"/>
    <property type="match status" value="1"/>
</dbReference>
<feature type="coiled-coil region" evidence="8">
    <location>
        <begin position="1315"/>
        <end position="1435"/>
    </location>
</feature>
<feature type="repeat" description="ANK" evidence="6">
    <location>
        <begin position="267"/>
        <end position="299"/>
    </location>
</feature>
<sequence>MVGGSDGAAIGVSVLTTEANSSVAAWLACPPEAVKSQTGRVVLELHATPLGDAAAADGVPAAAADGGKLWLGIGQMPAPDYEDSSTDGAALPDGPEALQASGTSRRCLWGCTGLGEPLPGASLVELRQGRVVVAAGAGDGKRLRGEAQARAQLQLPEAGGRAGILWDVAARTLTAVVEGFSPVVIAEDLVASPRGARPGERAHVASSSSQTGPSAALLLGVQLPGWRLQLRWGDGTAAALCGCVDDLLIAGQKKRTGRDIPWPSKASSMSPLHCASWVGSVKLLAQLRDKGYDPNEPDADGWTPLHFAALAGQSDAVEALLDMGAHPDLHTYHGRTPSMMAAGSRLAAAAGGDASLVTCLGLLTARKDSAVLHCRDERGRTLLMLAAEAGHLRTVVWLLSKGGDGPGQGHGDGRAASNGKAPILKPWGWVVDRVDLDMGKRLGNGSFGEVFAGTYKGSQRVAIKLIKPDLSPEEAVTLEREQAIMQGLPFCEQLTAFIGVVTREDGVRGLVMARYDNNLFSVFSKTPSLLTPRVRFKVALQMAKGLSFLHKHGVVHRDLKPDNVLLTERLDVKLCDFGLSQVLADDADIGISTLQNKGHPYWTAPEVLRRQSYNTKADVWSWGVILYQLATWVDNALYANMNVYAIDRTETSEVSRHPEFAACSFVLRLPQALSTVAPDAPLLRLELFAAPTLESSGALPGATNAMDDLIGSGLVACKGDVAPRLLRGERVTLTVALGDPPTAAGEAGVRASSKALLPLATSSGVGLRTGLGQSNEVLLELMLLDAAITLPSDAFALPPGSPAAGSPGRPRKDCTLLVLVSRAENLPLVIGDGGVEVEPDTFVAAKSLREAEGSSGAQALSRCVARSCRPAWHQVLAMRYPEADLPGEQLLLAIVNNANSRLMLKLLQARLASAPVPVELPGMEAAGGAATGHVFGVWRVAPESAAAEAPGLPSPDPYTTLDASSEAAMMAALHAMADRHAASIKAGVDAGGSAAEVLPLQAEAGDQRLWPPDHMVSLLWSASNNGSGSVLQLALYHVPLAAAAGPDGAVTPSRTESPRARAERLLGPAHGGPGGSEPEPVASPSKGGKSTAARAPKDGVARLLGWASVPLALIPSAGGLGPGQSSSYLAPDPPGDTSGGLSGELKASMAWQSAISAPLGQANGLGVDAATAGSVLEALIDHCFITQGALGRLIRQLDMAAAQQEVASWRVADAENRYRTVTDDNHKLRQLLHEEKQVDTIELKKRHQQLQEAHMEQARAYSEIEVQGRRMGQLQATLKMQEEIIRNLEVGGEGGAGRGLLAQAVGKAKSEASAERSLRTDYEQLLAEAQQLEERCKALDARVPELESQLAAAQQQLAAQEAELGVLRQHTTTEFRADGTSGEPGPDYQRVKQLEELLAAARARNKELEAGEAAKQAAEESLRKLEADVGKLVEEKTAALLRAEYAEGAAAASQEELIEVTRKFARDIAELKTRLAEKDAMLMGGFGDLEQLRRGELPHSVDPGPGGLGPGAFDMARAVRAAVIRDVGAMAAVIVCAHMTC</sequence>
<dbReference type="Pfam" id="PF12796">
    <property type="entry name" value="Ank_2"/>
    <property type="match status" value="1"/>
</dbReference>
<keyword evidence="2" id="KW-0808">Transferase</keyword>
<dbReference type="SUPFAM" id="SSF48403">
    <property type="entry name" value="Ankyrin repeat"/>
    <property type="match status" value="1"/>
</dbReference>
<dbReference type="SMART" id="SM00248">
    <property type="entry name" value="ANK"/>
    <property type="match status" value="3"/>
</dbReference>
<feature type="domain" description="Protein kinase" evidence="10">
    <location>
        <begin position="436"/>
        <end position="699"/>
    </location>
</feature>
<evidence type="ECO:0000256" key="8">
    <source>
        <dbReference type="SAM" id="Coils"/>
    </source>
</evidence>
<evidence type="ECO:0000256" key="1">
    <source>
        <dbReference type="ARBA" id="ARBA00022527"/>
    </source>
</evidence>
<dbReference type="EMBL" id="LSYV01000002">
    <property type="protein sequence ID" value="KXZ56514.1"/>
    <property type="molecule type" value="Genomic_DNA"/>
</dbReference>
<dbReference type="InterPro" id="IPR000719">
    <property type="entry name" value="Prot_kinase_dom"/>
</dbReference>
<evidence type="ECO:0000256" key="4">
    <source>
        <dbReference type="ARBA" id="ARBA00022777"/>
    </source>
</evidence>
<keyword evidence="3 7" id="KW-0547">Nucleotide-binding</keyword>
<dbReference type="OrthoDB" id="541319at2759"/>
<dbReference type="Gene3D" id="1.25.40.20">
    <property type="entry name" value="Ankyrin repeat-containing domain"/>
    <property type="match status" value="2"/>
</dbReference>
<keyword evidence="5 7" id="KW-0067">ATP-binding</keyword>
<keyword evidence="6" id="KW-0040">ANK repeat</keyword>